<keyword evidence="4" id="KW-0762">Sugar transport</keyword>
<keyword evidence="3" id="KW-1003">Cell membrane</keyword>
<evidence type="ECO:0000256" key="7">
    <source>
        <dbReference type="ARBA" id="ARBA00022989"/>
    </source>
</evidence>
<dbReference type="InterPro" id="IPR004704">
    <property type="entry name" value="PTS_IID_man"/>
</dbReference>
<keyword evidence="8 9" id="KW-0472">Membrane</keyword>
<dbReference type="AlphaFoldDB" id="A0AAT9LHS1"/>
<feature type="transmembrane region" description="Helical" evidence="9">
    <location>
        <begin position="110"/>
        <end position="131"/>
    </location>
</feature>
<sequence length="272" mass="29543">METNKKSLTRKDLLKSWLIWTFFSHSCYNYERLQALAFAHSMTPIIKKLYDKKEEVVAALKRHLVFFNTEPNVGSVIHGITIAMEEERANGAPISDEAITSVKTSLMGPLAGIGDTITQGILAPILIAFGVDLAKTGNLLGPVFYALLIGIAILGIAYFTFFQGYRLGKKAVEQILEGGLLKNVISGAGIMGATVIGALTAKFVSVSTPVILTVGQAQVKLQDDVFNKIMPGLLPLLLTLLVLRLLRRGNSPTKVMLWIVVIGIVGSLVKFF</sequence>
<evidence type="ECO:0000256" key="9">
    <source>
        <dbReference type="SAM" id="Phobius"/>
    </source>
</evidence>
<evidence type="ECO:0000256" key="8">
    <source>
        <dbReference type="ARBA" id="ARBA00023136"/>
    </source>
</evidence>
<reference evidence="10" key="1">
    <citation type="submission" date="2020-10" db="EMBL/GenBank/DDBJ databases">
        <authorList>
            <person name="Kadnikov V."/>
            <person name="Beletsky A.V."/>
            <person name="Mardanov A.V."/>
            <person name="Karnachuk O.V."/>
            <person name="Ravin N.V."/>
        </authorList>
    </citation>
    <scope>NUCLEOTIDE SEQUENCE</scope>
    <source>
        <strain evidence="10">Bu02</strain>
    </source>
</reference>
<evidence type="ECO:0000256" key="2">
    <source>
        <dbReference type="ARBA" id="ARBA00022448"/>
    </source>
</evidence>
<dbReference type="InterPro" id="IPR050303">
    <property type="entry name" value="GatZ_KbaZ_carbometab"/>
</dbReference>
<accession>A0AAT9LHS1</accession>
<reference evidence="10" key="2">
    <citation type="journal article" date="2023" name="Biology">
        <title>Prokaryotic Life Associated with Coal-Fire Gas Vents Revealed by Metagenomics.</title>
        <authorList>
            <person name="Kadnikov V.V."/>
            <person name="Mardanov A.V."/>
            <person name="Beletsky A.V."/>
            <person name="Karnachuk O.V."/>
            <person name="Ravin N.V."/>
        </authorList>
    </citation>
    <scope>NUCLEOTIDE SEQUENCE</scope>
    <source>
        <strain evidence="10">Bu02</strain>
    </source>
</reference>
<evidence type="ECO:0000256" key="4">
    <source>
        <dbReference type="ARBA" id="ARBA00022597"/>
    </source>
</evidence>
<dbReference type="PANTHER" id="PTHR32502">
    <property type="entry name" value="N-ACETYLGALACTOSAMINE PERMEASE II COMPONENT-RELATED"/>
    <property type="match status" value="1"/>
</dbReference>
<name>A0AAT9LHS1_9FIRM</name>
<feature type="transmembrane region" description="Helical" evidence="9">
    <location>
        <begin position="143"/>
        <end position="162"/>
    </location>
</feature>
<dbReference type="Pfam" id="PF03613">
    <property type="entry name" value="EIID-AGA"/>
    <property type="match status" value="1"/>
</dbReference>
<organism evidence="10">
    <name type="scientific">Candidatus Fermentithermobacillus carboniphilus</name>
    <dbReference type="NCBI Taxonomy" id="3085328"/>
    <lineage>
        <taxon>Bacteria</taxon>
        <taxon>Bacillati</taxon>
        <taxon>Bacillota</taxon>
        <taxon>Candidatus Fermentithermobacillia</taxon>
        <taxon>Candidatus Fermentithermobacillales</taxon>
        <taxon>Candidatus Fermentithermobacillaceae</taxon>
        <taxon>Candidatus Fermentithermobacillus</taxon>
    </lineage>
</organism>
<dbReference type="PANTHER" id="PTHR32502:SF5">
    <property type="entry name" value="N-ACETYLGALACTOSAMINE PERMEASE IID COMPONENT-RELATED"/>
    <property type="match status" value="1"/>
</dbReference>
<keyword evidence="6 9" id="KW-0812">Transmembrane</keyword>
<dbReference type="GO" id="GO:0005886">
    <property type="term" value="C:plasma membrane"/>
    <property type="evidence" value="ECO:0007669"/>
    <property type="project" value="UniProtKB-SubCell"/>
</dbReference>
<comment type="subcellular location">
    <subcellularLocation>
        <location evidence="1">Cell membrane</location>
        <topology evidence="1">Multi-pass membrane protein</topology>
    </subcellularLocation>
</comment>
<feature type="transmembrane region" description="Helical" evidence="9">
    <location>
        <begin position="183"/>
        <end position="205"/>
    </location>
</feature>
<proteinExistence type="predicted"/>
<feature type="transmembrane region" description="Helical" evidence="9">
    <location>
        <begin position="225"/>
        <end position="243"/>
    </location>
</feature>
<evidence type="ECO:0000313" key="10">
    <source>
        <dbReference type="EMBL" id="QUL99375.1"/>
    </source>
</evidence>
<evidence type="ECO:0000256" key="1">
    <source>
        <dbReference type="ARBA" id="ARBA00004651"/>
    </source>
</evidence>
<evidence type="ECO:0000256" key="6">
    <source>
        <dbReference type="ARBA" id="ARBA00022692"/>
    </source>
</evidence>
<evidence type="ECO:0000256" key="3">
    <source>
        <dbReference type="ARBA" id="ARBA00022475"/>
    </source>
</evidence>
<dbReference type="GO" id="GO:0009401">
    <property type="term" value="P:phosphoenolpyruvate-dependent sugar phosphotransferase system"/>
    <property type="evidence" value="ECO:0007669"/>
    <property type="project" value="UniProtKB-KW"/>
</dbReference>
<dbReference type="KEGG" id="fcz:IMF26_04810"/>
<keyword evidence="5" id="KW-0598">Phosphotransferase system</keyword>
<protein>
    <submittedName>
        <fullName evidence="10">PTS system mannose/fructose/sorbose family transporter subunit IID</fullName>
    </submittedName>
</protein>
<dbReference type="PROSITE" id="PS51108">
    <property type="entry name" value="PTS_EIID"/>
    <property type="match status" value="1"/>
</dbReference>
<evidence type="ECO:0000256" key="5">
    <source>
        <dbReference type="ARBA" id="ARBA00022683"/>
    </source>
</evidence>
<keyword evidence="2" id="KW-0813">Transport</keyword>
<dbReference type="EMBL" id="CP062796">
    <property type="protein sequence ID" value="QUL99375.1"/>
    <property type="molecule type" value="Genomic_DNA"/>
</dbReference>
<gene>
    <name evidence="10" type="ORF">IMF26_04810</name>
</gene>
<keyword evidence="7 9" id="KW-1133">Transmembrane helix</keyword>